<accession>A0A669PU74</accession>
<feature type="transmembrane region" description="Helical" evidence="2">
    <location>
        <begin position="21"/>
        <end position="44"/>
    </location>
</feature>
<keyword evidence="2" id="KW-0472">Membrane</keyword>
<dbReference type="Proteomes" id="UP000472261">
    <property type="component" value="Unplaced"/>
</dbReference>
<reference evidence="4" key="1">
    <citation type="submission" date="2025-08" db="UniProtKB">
        <authorList>
            <consortium name="Ensembl"/>
        </authorList>
    </citation>
    <scope>IDENTIFICATION</scope>
</reference>
<dbReference type="AlphaFoldDB" id="A0A669PU74"/>
<evidence type="ECO:0000256" key="1">
    <source>
        <dbReference type="ARBA" id="ARBA00008670"/>
    </source>
</evidence>
<dbReference type="InterPro" id="IPR008983">
    <property type="entry name" value="Tumour_necrosis_fac-like_dom"/>
</dbReference>
<organism evidence="4 5">
    <name type="scientific">Phasianus colchicus</name>
    <name type="common">Common pheasant</name>
    <dbReference type="NCBI Taxonomy" id="9054"/>
    <lineage>
        <taxon>Eukaryota</taxon>
        <taxon>Metazoa</taxon>
        <taxon>Chordata</taxon>
        <taxon>Craniata</taxon>
        <taxon>Vertebrata</taxon>
        <taxon>Euteleostomi</taxon>
        <taxon>Archelosauria</taxon>
        <taxon>Archosauria</taxon>
        <taxon>Dinosauria</taxon>
        <taxon>Saurischia</taxon>
        <taxon>Theropoda</taxon>
        <taxon>Coelurosauria</taxon>
        <taxon>Aves</taxon>
        <taxon>Neognathae</taxon>
        <taxon>Galloanserae</taxon>
        <taxon>Galliformes</taxon>
        <taxon>Phasianidae</taxon>
        <taxon>Phasianinae</taxon>
        <taxon>Phasianus</taxon>
    </lineage>
</organism>
<proteinExistence type="inferred from homology"/>
<feature type="domain" description="THD" evidence="3">
    <location>
        <begin position="2"/>
        <end position="180"/>
    </location>
</feature>
<dbReference type="SUPFAM" id="SSF49842">
    <property type="entry name" value="TNF-like"/>
    <property type="match status" value="1"/>
</dbReference>
<evidence type="ECO:0000313" key="4">
    <source>
        <dbReference type="Ensembl" id="ENSPCLP00000009818.1"/>
    </source>
</evidence>
<protein>
    <recommendedName>
        <fullName evidence="3">THD domain-containing protein</fullName>
    </recommendedName>
</protein>
<evidence type="ECO:0000259" key="3">
    <source>
        <dbReference type="PROSITE" id="PS50049"/>
    </source>
</evidence>
<evidence type="ECO:0000313" key="5">
    <source>
        <dbReference type="Proteomes" id="UP000472261"/>
    </source>
</evidence>
<dbReference type="OMA" id="NYFIYAQ"/>
<dbReference type="GO" id="GO:0016020">
    <property type="term" value="C:membrane"/>
    <property type="evidence" value="ECO:0007669"/>
    <property type="project" value="InterPro"/>
</dbReference>
<dbReference type="Pfam" id="PF00229">
    <property type="entry name" value="TNF"/>
    <property type="match status" value="1"/>
</dbReference>
<dbReference type="InterPro" id="IPR006052">
    <property type="entry name" value="TNF_dom"/>
</dbReference>
<dbReference type="Gene3D" id="2.60.120.40">
    <property type="match status" value="1"/>
</dbReference>
<dbReference type="GO" id="GO:0006955">
    <property type="term" value="P:immune response"/>
    <property type="evidence" value="ECO:0007669"/>
    <property type="project" value="InterPro"/>
</dbReference>
<dbReference type="Ensembl" id="ENSPCLT00000013229.1">
    <property type="protein sequence ID" value="ENSPCLP00000009818.1"/>
    <property type="gene ID" value="ENSPCLG00000008083.1"/>
</dbReference>
<evidence type="ECO:0000256" key="2">
    <source>
        <dbReference type="SAM" id="Phobius"/>
    </source>
</evidence>
<keyword evidence="2" id="KW-1133">Transmembrane helix</keyword>
<comment type="similarity">
    <text evidence="1">Belongs to the tumor necrosis factor family.</text>
</comment>
<sequence length="180" mass="20943">MEAPHLMENGNTSQRRKWCKVALYTSIFVLIVISFLVSTIFYLLHDKQPQETCWAHGFLKRYNPTSNRGTMIWEWSFKHCHGLVKDHNEYLIIMEDGNYFIYAQINRETETEESFTLALYKEPGITLNEAVGPNKGGNNGTVNFGRPFYLRKGDELRCELNVNSGKILLGYQSYWGLYKI</sequence>
<dbReference type="GO" id="GO:0005164">
    <property type="term" value="F:tumor necrosis factor receptor binding"/>
    <property type="evidence" value="ECO:0007669"/>
    <property type="project" value="InterPro"/>
</dbReference>
<keyword evidence="2" id="KW-0812">Transmembrane</keyword>
<dbReference type="PROSITE" id="PS50049">
    <property type="entry name" value="THD_2"/>
    <property type="match status" value="1"/>
</dbReference>
<reference evidence="4" key="2">
    <citation type="submission" date="2025-09" db="UniProtKB">
        <authorList>
            <consortium name="Ensembl"/>
        </authorList>
    </citation>
    <scope>IDENTIFICATION</scope>
</reference>
<name>A0A669PU74_PHACC</name>
<keyword evidence="5" id="KW-1185">Reference proteome</keyword>